<feature type="chain" id="PRO_5011987799" evidence="1">
    <location>
        <begin position="25"/>
        <end position="68"/>
    </location>
</feature>
<accession>A0A1Y0D4Z7</accession>
<organism evidence="2 3">
    <name type="scientific">Oceanisphaera profunda</name>
    <dbReference type="NCBI Taxonomy" id="1416627"/>
    <lineage>
        <taxon>Bacteria</taxon>
        <taxon>Pseudomonadati</taxon>
        <taxon>Pseudomonadota</taxon>
        <taxon>Gammaproteobacteria</taxon>
        <taxon>Aeromonadales</taxon>
        <taxon>Aeromonadaceae</taxon>
        <taxon>Oceanisphaera</taxon>
    </lineage>
</organism>
<keyword evidence="3" id="KW-1185">Reference proteome</keyword>
<feature type="signal peptide" evidence="1">
    <location>
        <begin position="1"/>
        <end position="24"/>
    </location>
</feature>
<reference evidence="2 3" key="1">
    <citation type="journal article" date="2014" name="Int. J. Syst. Evol. Microbiol.">
        <title>Oceanisphaera profunda sp. nov., a marine bacterium isolated from deep-sea sediment, and emended description of the genus Oceanisphaera.</title>
        <authorList>
            <person name="Xu Z."/>
            <person name="Zhang X.Y."/>
            <person name="Su H.N."/>
            <person name="Yu Z.C."/>
            <person name="Liu C."/>
            <person name="Li H."/>
            <person name="Chen X.L."/>
            <person name="Song X.Y."/>
            <person name="Xie B.B."/>
            <person name="Qin Q.L."/>
            <person name="Zhou B.C."/>
            <person name="Shi M."/>
            <person name="Huang Y."/>
            <person name="Zhang Y.Z."/>
        </authorList>
    </citation>
    <scope>NUCLEOTIDE SEQUENCE [LARGE SCALE GENOMIC DNA]</scope>
    <source>
        <strain evidence="2 3">SM1222</strain>
    </source>
</reference>
<sequence length="68" mass="7065">MLVQHFLRNSLVCLSLSLALSACNTPPPPAPVKPIAAVKKPAPAGPQPFENGVISVPVSPVQALPSDW</sequence>
<name>A0A1Y0D4Z7_9GAMM</name>
<evidence type="ECO:0000313" key="3">
    <source>
        <dbReference type="Proteomes" id="UP000243937"/>
    </source>
</evidence>
<keyword evidence="1" id="KW-0732">Signal</keyword>
<gene>
    <name evidence="2" type="ORF">CBP31_08275</name>
</gene>
<dbReference type="AlphaFoldDB" id="A0A1Y0D4Z7"/>
<protein>
    <submittedName>
        <fullName evidence="2">Uncharacterized protein</fullName>
    </submittedName>
</protein>
<evidence type="ECO:0000313" key="2">
    <source>
        <dbReference type="EMBL" id="ART82618.1"/>
    </source>
</evidence>
<evidence type="ECO:0000256" key="1">
    <source>
        <dbReference type="SAM" id="SignalP"/>
    </source>
</evidence>
<proteinExistence type="predicted"/>
<dbReference type="KEGG" id="opf:CBP31_08275"/>
<dbReference type="EMBL" id="CP021377">
    <property type="protein sequence ID" value="ART82618.1"/>
    <property type="molecule type" value="Genomic_DNA"/>
</dbReference>
<dbReference type="Proteomes" id="UP000243937">
    <property type="component" value="Chromosome"/>
</dbReference>